<dbReference type="InterPro" id="IPR027417">
    <property type="entry name" value="P-loop_NTPase"/>
</dbReference>
<keyword evidence="2" id="KW-0547">Nucleotide-binding</keyword>
<evidence type="ECO:0000256" key="2">
    <source>
        <dbReference type="ARBA" id="ARBA00022741"/>
    </source>
</evidence>
<evidence type="ECO:0000259" key="4">
    <source>
        <dbReference type="PROSITE" id="PS50893"/>
    </source>
</evidence>
<dbReference type="Gene3D" id="3.40.50.300">
    <property type="entry name" value="P-loop containing nucleotide triphosphate hydrolases"/>
    <property type="match status" value="1"/>
</dbReference>
<dbReference type="InterPro" id="IPR003439">
    <property type="entry name" value="ABC_transporter-like_ATP-bd"/>
</dbReference>
<dbReference type="RefSeq" id="WP_066663750.1">
    <property type="nucleotide sequence ID" value="NZ_CP011402.1"/>
</dbReference>
<proteinExistence type="predicted"/>
<protein>
    <submittedName>
        <fullName evidence="5">Molybdate transport system ATP-binding protein</fullName>
    </submittedName>
</protein>
<dbReference type="PROSITE" id="PS50893">
    <property type="entry name" value="ABC_TRANSPORTER_2"/>
    <property type="match status" value="1"/>
</dbReference>
<sequence length="237" mass="26426">MPGSIDVHNLMVTRGEFTLHVNDLHIEPGEVFAILGTTGSGKTVLMESIAGAYPIEHGSILLDGKDVDGLPIQQRHLGILYQDYALFPHMTVRDNIAYGLKRHKVPREEIAKRVSQMLELFEIEHIAKRLPGIISGGEAQRCALARALVLEPDILILDEPFSALDPTTKQAMYRMLRCIHNQFGCTIVFVTHDFHEAQTLADRVGIILNGRLQCVVPANELFDQSHSPEIRKFLGMA</sequence>
<evidence type="ECO:0000256" key="3">
    <source>
        <dbReference type="ARBA" id="ARBA00022840"/>
    </source>
</evidence>
<dbReference type="KEGG" id="ddt:AAY81_08095"/>
<evidence type="ECO:0000313" key="6">
    <source>
        <dbReference type="Proteomes" id="UP000182975"/>
    </source>
</evidence>
<dbReference type="EMBL" id="FOEC01000002">
    <property type="protein sequence ID" value="SEO52285.1"/>
    <property type="molecule type" value="Genomic_DNA"/>
</dbReference>
<dbReference type="InterPro" id="IPR003593">
    <property type="entry name" value="AAA+_ATPase"/>
</dbReference>
<dbReference type="GO" id="GO:0016887">
    <property type="term" value="F:ATP hydrolysis activity"/>
    <property type="evidence" value="ECO:0007669"/>
    <property type="project" value="InterPro"/>
</dbReference>
<dbReference type="GO" id="GO:0005524">
    <property type="term" value="F:ATP binding"/>
    <property type="evidence" value="ECO:0007669"/>
    <property type="project" value="UniProtKB-KW"/>
</dbReference>
<dbReference type="PANTHER" id="PTHR42781:SF4">
    <property type="entry name" value="SPERMIDINE_PUTRESCINE IMPORT ATP-BINDING PROTEIN POTA"/>
    <property type="match status" value="1"/>
</dbReference>
<dbReference type="PANTHER" id="PTHR42781">
    <property type="entry name" value="SPERMIDINE/PUTRESCINE IMPORT ATP-BINDING PROTEIN POTA"/>
    <property type="match status" value="1"/>
</dbReference>
<organism evidence="5 6">
    <name type="scientific">Denitrobacterium detoxificans</name>
    <dbReference type="NCBI Taxonomy" id="79604"/>
    <lineage>
        <taxon>Bacteria</taxon>
        <taxon>Bacillati</taxon>
        <taxon>Actinomycetota</taxon>
        <taxon>Coriobacteriia</taxon>
        <taxon>Eggerthellales</taxon>
        <taxon>Eggerthellaceae</taxon>
        <taxon>Denitrobacterium</taxon>
    </lineage>
</organism>
<dbReference type="AlphaFoldDB" id="A0A172RZJ7"/>
<keyword evidence="3 5" id="KW-0067">ATP-binding</keyword>
<dbReference type="Proteomes" id="UP000182975">
    <property type="component" value="Unassembled WGS sequence"/>
</dbReference>
<feature type="domain" description="ABC transporter" evidence="4">
    <location>
        <begin position="2"/>
        <end position="234"/>
    </location>
</feature>
<reference evidence="6" key="1">
    <citation type="submission" date="2016-10" db="EMBL/GenBank/DDBJ databases">
        <authorList>
            <person name="Varghese N."/>
        </authorList>
    </citation>
    <scope>NUCLEOTIDE SEQUENCE [LARGE SCALE GENOMIC DNA]</scope>
    <source>
        <strain evidence="6">DSM 21843</strain>
    </source>
</reference>
<evidence type="ECO:0000313" key="5">
    <source>
        <dbReference type="EMBL" id="SEO52285.1"/>
    </source>
</evidence>
<keyword evidence="6" id="KW-1185">Reference proteome</keyword>
<name>A0A172RZJ7_9ACTN</name>
<dbReference type="OrthoDB" id="3180400at2"/>
<keyword evidence="1" id="KW-0813">Transport</keyword>
<evidence type="ECO:0000256" key="1">
    <source>
        <dbReference type="ARBA" id="ARBA00022448"/>
    </source>
</evidence>
<accession>A0A172RZJ7</accession>
<gene>
    <name evidence="5" type="ORF">SAMN02910314_00440</name>
</gene>
<dbReference type="InterPro" id="IPR050093">
    <property type="entry name" value="ABC_SmlMolc_Importer"/>
</dbReference>
<dbReference type="Pfam" id="PF00005">
    <property type="entry name" value="ABC_tran"/>
    <property type="match status" value="1"/>
</dbReference>
<dbReference type="PATRIC" id="fig|79604.3.peg.1626"/>
<dbReference type="STRING" id="79604.AAY81_08095"/>
<dbReference type="SUPFAM" id="SSF52540">
    <property type="entry name" value="P-loop containing nucleoside triphosphate hydrolases"/>
    <property type="match status" value="1"/>
</dbReference>
<dbReference type="SMART" id="SM00382">
    <property type="entry name" value="AAA"/>
    <property type="match status" value="1"/>
</dbReference>